<keyword evidence="2" id="KW-1185">Reference proteome</keyword>
<evidence type="ECO:0000313" key="1">
    <source>
        <dbReference type="EMBL" id="KAK2020730.1"/>
    </source>
</evidence>
<protein>
    <recommendedName>
        <fullName evidence="3">F-box domain-containing protein</fullName>
    </recommendedName>
</protein>
<evidence type="ECO:0000313" key="2">
    <source>
        <dbReference type="Proteomes" id="UP001232148"/>
    </source>
</evidence>
<evidence type="ECO:0008006" key="3">
    <source>
        <dbReference type="Google" id="ProtNLM"/>
    </source>
</evidence>
<comment type="caution">
    <text evidence="1">The sequence shown here is derived from an EMBL/GenBank/DDBJ whole genome shotgun (WGS) entry which is preliminary data.</text>
</comment>
<accession>A0AAD9LWB0</accession>
<dbReference type="Proteomes" id="UP001232148">
    <property type="component" value="Unassembled WGS sequence"/>
</dbReference>
<gene>
    <name evidence="1" type="ORF">LX32DRAFT_647111</name>
</gene>
<dbReference type="EMBL" id="MU843181">
    <property type="protein sequence ID" value="KAK2020730.1"/>
    <property type="molecule type" value="Genomic_DNA"/>
</dbReference>
<dbReference type="AlphaFoldDB" id="A0AAD9LWB0"/>
<organism evidence="1 2">
    <name type="scientific">Colletotrichum zoysiae</name>
    <dbReference type="NCBI Taxonomy" id="1216348"/>
    <lineage>
        <taxon>Eukaryota</taxon>
        <taxon>Fungi</taxon>
        <taxon>Dikarya</taxon>
        <taxon>Ascomycota</taxon>
        <taxon>Pezizomycotina</taxon>
        <taxon>Sordariomycetes</taxon>
        <taxon>Hypocreomycetidae</taxon>
        <taxon>Glomerellales</taxon>
        <taxon>Glomerellaceae</taxon>
        <taxon>Colletotrichum</taxon>
        <taxon>Colletotrichum graminicola species complex</taxon>
    </lineage>
</organism>
<sequence length="349" mass="38905">MATSSQPSERPFLMDLPTELVDKVVANSTLTSTDRKNLRLTHRFFKYSQGAILFRRIYLSHLRQDLEAFEGITSTPYLADFVKEIVFLEVPDLLYYNHAFRTNKTDLSPTEEQLVLSGQLAESFYGGNAASWESSGFPKPPRIAVSIYCERFNLMPNVIALISEPIEICRLLAVGANLKDASARAQEDCSVLIDEATLGGHSWPSDGLLQVFPSALSQSRQKISSLTCRKLGMNASIDTNHDPSLLRRIGSKNFVNLTSINLEFVAGWVPEDIAECLAAATGLQQLVISNEPRKAGDDDDNGGGNVRSDKLFFSCLFPTGSHWEYLTSMRIANLTMEEREIEDFSRLHN</sequence>
<name>A0AAD9LWB0_9PEZI</name>
<feature type="non-terminal residue" evidence="1">
    <location>
        <position position="349"/>
    </location>
</feature>
<reference evidence="1" key="1">
    <citation type="submission" date="2021-06" db="EMBL/GenBank/DDBJ databases">
        <title>Comparative genomics, transcriptomics and evolutionary studies reveal genomic signatures of adaptation to plant cell wall in hemibiotrophic fungi.</title>
        <authorList>
            <consortium name="DOE Joint Genome Institute"/>
            <person name="Baroncelli R."/>
            <person name="Diaz J.F."/>
            <person name="Benocci T."/>
            <person name="Peng M."/>
            <person name="Battaglia E."/>
            <person name="Haridas S."/>
            <person name="Andreopoulos W."/>
            <person name="Labutti K."/>
            <person name="Pangilinan J."/>
            <person name="Floch G.L."/>
            <person name="Makela M.R."/>
            <person name="Henrissat B."/>
            <person name="Grigoriev I.V."/>
            <person name="Crouch J.A."/>
            <person name="De Vries R.P."/>
            <person name="Sukno S.A."/>
            <person name="Thon M.R."/>
        </authorList>
    </citation>
    <scope>NUCLEOTIDE SEQUENCE</scope>
    <source>
        <strain evidence="1">MAFF235873</strain>
    </source>
</reference>
<proteinExistence type="predicted"/>